<dbReference type="Proteomes" id="UP000263377">
    <property type="component" value="Unassembled WGS sequence"/>
</dbReference>
<organism evidence="3 4">
    <name type="scientific">Kitasatospora xanthocidica</name>
    <dbReference type="NCBI Taxonomy" id="83382"/>
    <lineage>
        <taxon>Bacteria</taxon>
        <taxon>Bacillati</taxon>
        <taxon>Actinomycetota</taxon>
        <taxon>Actinomycetes</taxon>
        <taxon>Kitasatosporales</taxon>
        <taxon>Streptomycetaceae</taxon>
        <taxon>Kitasatospora</taxon>
    </lineage>
</organism>
<feature type="signal peptide" evidence="2">
    <location>
        <begin position="1"/>
        <end position="22"/>
    </location>
</feature>
<proteinExistence type="predicted"/>
<feature type="compositionally biased region" description="Low complexity" evidence="1">
    <location>
        <begin position="33"/>
        <end position="55"/>
    </location>
</feature>
<evidence type="ECO:0000313" key="3">
    <source>
        <dbReference type="EMBL" id="RGD60153.1"/>
    </source>
</evidence>
<dbReference type="AlphaFoldDB" id="A0A372ZWA4"/>
<keyword evidence="2" id="KW-0732">Signal</keyword>
<evidence type="ECO:0000313" key="4">
    <source>
        <dbReference type="Proteomes" id="UP000263377"/>
    </source>
</evidence>
<evidence type="ECO:0000256" key="2">
    <source>
        <dbReference type="SAM" id="SignalP"/>
    </source>
</evidence>
<keyword evidence="4" id="KW-1185">Reference proteome</keyword>
<gene>
    <name evidence="3" type="ORF">DR950_22275</name>
</gene>
<accession>A0A372ZWA4</accession>
<evidence type="ECO:0008006" key="5">
    <source>
        <dbReference type="Google" id="ProtNLM"/>
    </source>
</evidence>
<evidence type="ECO:0000256" key="1">
    <source>
        <dbReference type="SAM" id="MobiDB-lite"/>
    </source>
</evidence>
<feature type="chain" id="PRO_5038807726" description="LppX_LprAFG lipoprotein" evidence="2">
    <location>
        <begin position="23"/>
        <end position="305"/>
    </location>
</feature>
<dbReference type="Gene3D" id="2.50.20.20">
    <property type="match status" value="1"/>
</dbReference>
<dbReference type="SUPFAM" id="SSF89392">
    <property type="entry name" value="Prokaryotic lipoproteins and lipoprotein localization factors"/>
    <property type="match status" value="1"/>
</dbReference>
<dbReference type="RefSeq" id="WP_117488242.1">
    <property type="nucleotide sequence ID" value="NZ_QVIG01000001.1"/>
</dbReference>
<feature type="region of interest" description="Disordered" evidence="1">
    <location>
        <begin position="27"/>
        <end position="56"/>
    </location>
</feature>
<dbReference type="PROSITE" id="PS51257">
    <property type="entry name" value="PROKAR_LIPOPROTEIN"/>
    <property type="match status" value="1"/>
</dbReference>
<dbReference type="InterPro" id="IPR029046">
    <property type="entry name" value="LolA/LolB/LppX"/>
</dbReference>
<sequence length="305" mass="30845">MAGTRKAAVTVVLAALALTATACDNDKSADKNAAPAAPTTAAAPATPSAAAPTGAKPEKVSPAVFLEQVTQKTGAAKSAKVDELIQVGEITMKGQGALSWADGLEADLTMDLSGSPLGKVLAPITGGPKAHYLYTKDAVFLGLGGELLQNSGPRWVRYTTADMAKASGGATDQLQSADPVQGVRTLIAGGKVTEVGPETVNGKATTHYSGVISAADLAIASTQGITQAQADRIKKGLDAAGIASEQVDVWVDADKLVVKRTEQAESKVGAVNVSVSYSDYGTPVIAATPVDYIDLADLQKAAAGS</sequence>
<protein>
    <recommendedName>
        <fullName evidence="5">LppX_LprAFG lipoprotein</fullName>
    </recommendedName>
</protein>
<comment type="caution">
    <text evidence="3">The sequence shown here is derived from an EMBL/GenBank/DDBJ whole genome shotgun (WGS) entry which is preliminary data.</text>
</comment>
<name>A0A372ZWA4_9ACTN</name>
<reference evidence="3 4" key="1">
    <citation type="submission" date="2018-08" db="EMBL/GenBank/DDBJ databases">
        <title>Diversity &amp; Physiological Properties of Lignin-Decomposing Actinobacteria from Soil.</title>
        <authorList>
            <person name="Roh S.G."/>
            <person name="Kim S.B."/>
        </authorList>
    </citation>
    <scope>NUCLEOTIDE SEQUENCE [LARGE SCALE GENOMIC DNA]</scope>
    <source>
        <strain evidence="3 4">MMS17-GH009</strain>
    </source>
</reference>
<dbReference type="EMBL" id="QVIG01000001">
    <property type="protein sequence ID" value="RGD60153.1"/>
    <property type="molecule type" value="Genomic_DNA"/>
</dbReference>